<dbReference type="InterPro" id="IPR000719">
    <property type="entry name" value="Prot_kinase_dom"/>
</dbReference>
<reference evidence="4" key="1">
    <citation type="journal article" date="2016" name="Nat. Commun.">
        <title>The Gonium pectorale genome demonstrates co-option of cell cycle regulation during the evolution of multicellularity.</title>
        <authorList>
            <person name="Hanschen E.R."/>
            <person name="Marriage T.N."/>
            <person name="Ferris P.J."/>
            <person name="Hamaji T."/>
            <person name="Toyoda A."/>
            <person name="Fujiyama A."/>
            <person name="Neme R."/>
            <person name="Noguchi H."/>
            <person name="Minakuchi Y."/>
            <person name="Suzuki M."/>
            <person name="Kawai-Toyooka H."/>
            <person name="Smith D.R."/>
            <person name="Sparks H."/>
            <person name="Anderson J."/>
            <person name="Bakaric R."/>
            <person name="Luria V."/>
            <person name="Karger A."/>
            <person name="Kirschner M.W."/>
            <person name="Durand P.M."/>
            <person name="Michod R.E."/>
            <person name="Nozaki H."/>
            <person name="Olson B.J."/>
        </authorList>
    </citation>
    <scope>NUCLEOTIDE SEQUENCE [LARGE SCALE GENOMIC DNA]</scope>
    <source>
        <strain evidence="4">NIES-2863</strain>
    </source>
</reference>
<dbReference type="OrthoDB" id="548589at2759"/>
<dbReference type="CDD" id="cd14014">
    <property type="entry name" value="STKc_PknB_like"/>
    <property type="match status" value="1"/>
</dbReference>
<name>A0A150H3A6_GONPE</name>
<dbReference type="STRING" id="33097.A0A150H3A6"/>
<dbReference type="EMBL" id="LSYV01000002">
    <property type="protein sequence ID" value="KXZ56493.1"/>
    <property type="molecule type" value="Genomic_DNA"/>
</dbReference>
<comment type="caution">
    <text evidence="3">The sequence shown here is derived from an EMBL/GenBank/DDBJ whole genome shotgun (WGS) entry which is preliminary data.</text>
</comment>
<protein>
    <recommendedName>
        <fullName evidence="2">Protein kinase domain-containing protein</fullName>
    </recommendedName>
</protein>
<feature type="domain" description="Protein kinase" evidence="2">
    <location>
        <begin position="96"/>
        <end position="449"/>
    </location>
</feature>
<keyword evidence="4" id="KW-1185">Reference proteome</keyword>
<dbReference type="Gene3D" id="1.10.510.10">
    <property type="entry name" value="Transferase(Phosphotransferase) domain 1"/>
    <property type="match status" value="1"/>
</dbReference>
<evidence type="ECO:0000313" key="4">
    <source>
        <dbReference type="Proteomes" id="UP000075714"/>
    </source>
</evidence>
<dbReference type="Pfam" id="PF00069">
    <property type="entry name" value="Pkinase"/>
    <property type="match status" value="1"/>
</dbReference>
<dbReference type="PANTHER" id="PTHR44329:SF214">
    <property type="entry name" value="PROTEIN KINASE DOMAIN-CONTAINING PROTEIN"/>
    <property type="match status" value="1"/>
</dbReference>
<evidence type="ECO:0000259" key="2">
    <source>
        <dbReference type="PROSITE" id="PS50011"/>
    </source>
</evidence>
<organism evidence="3 4">
    <name type="scientific">Gonium pectorale</name>
    <name type="common">Green alga</name>
    <dbReference type="NCBI Taxonomy" id="33097"/>
    <lineage>
        <taxon>Eukaryota</taxon>
        <taxon>Viridiplantae</taxon>
        <taxon>Chlorophyta</taxon>
        <taxon>core chlorophytes</taxon>
        <taxon>Chlorophyceae</taxon>
        <taxon>CS clade</taxon>
        <taxon>Chlamydomonadales</taxon>
        <taxon>Volvocaceae</taxon>
        <taxon>Gonium</taxon>
    </lineage>
</organism>
<dbReference type="Proteomes" id="UP000075714">
    <property type="component" value="Unassembled WGS sequence"/>
</dbReference>
<dbReference type="PANTHER" id="PTHR44329">
    <property type="entry name" value="SERINE/THREONINE-PROTEIN KINASE TNNI3K-RELATED"/>
    <property type="match status" value="1"/>
</dbReference>
<dbReference type="InterPro" id="IPR011009">
    <property type="entry name" value="Kinase-like_dom_sf"/>
</dbReference>
<dbReference type="InterPro" id="IPR008266">
    <property type="entry name" value="Tyr_kinase_AS"/>
</dbReference>
<dbReference type="PROSITE" id="PS00109">
    <property type="entry name" value="PROTEIN_KINASE_TYR"/>
    <property type="match status" value="1"/>
</dbReference>
<evidence type="ECO:0000256" key="1">
    <source>
        <dbReference type="SAM" id="MobiDB-lite"/>
    </source>
</evidence>
<feature type="region of interest" description="Disordered" evidence="1">
    <location>
        <begin position="168"/>
        <end position="188"/>
    </location>
</feature>
<dbReference type="SUPFAM" id="SSF56112">
    <property type="entry name" value="Protein kinase-like (PK-like)"/>
    <property type="match status" value="1"/>
</dbReference>
<evidence type="ECO:0000313" key="3">
    <source>
        <dbReference type="EMBL" id="KXZ56493.1"/>
    </source>
</evidence>
<dbReference type="GO" id="GO:0004674">
    <property type="term" value="F:protein serine/threonine kinase activity"/>
    <property type="evidence" value="ECO:0007669"/>
    <property type="project" value="TreeGrafter"/>
</dbReference>
<dbReference type="Gene3D" id="3.30.200.20">
    <property type="entry name" value="Phosphorylase Kinase, domain 1"/>
    <property type="match status" value="1"/>
</dbReference>
<dbReference type="GO" id="GO:0005524">
    <property type="term" value="F:ATP binding"/>
    <property type="evidence" value="ECO:0007669"/>
    <property type="project" value="InterPro"/>
</dbReference>
<gene>
    <name evidence="3" type="ORF">GPECTOR_1g441</name>
</gene>
<dbReference type="AlphaFoldDB" id="A0A150H3A6"/>
<dbReference type="InterPro" id="IPR051681">
    <property type="entry name" value="Ser/Thr_Kinases-Pseudokinases"/>
</dbReference>
<dbReference type="PROSITE" id="PS50011">
    <property type="entry name" value="PROTEIN_KINASE_DOM"/>
    <property type="match status" value="1"/>
</dbReference>
<accession>A0A150H3A6</accession>
<proteinExistence type="predicted"/>
<sequence>MFLPLWTFTFDRFLSRPPPLRLRNVTLVVPPAELALLRGLLEDAGALPSAEEGHVQGCRLRFGTPRSQGIHNTPLDRAIERSQASLAKDGNDGGAVRLVEAIGKGSCGVVYLGVWRGLAVAAKVLVVHDTLLGAEGRARQRAVLEAAVGASLDHPNVVATYAYDVRPLGEQPSDGGDEGGSDPRVGGSSQPDVYQLHILQEFCIGGSLKEALESGCMLGGGALEGGVSAALALRLAFDVAAGLRHVHAAGIVHGDVSAGNVLLARRDMAEEGSAPPSESCGVDPREAEWRARLAAASPPPLRVVAKVADFGLSVRLPGSATHASGLHQGTPTYMAPEVHARGHVSRASDVFSFGVLLLELLCGMPVAAVWEAAAPKGAVDQSTPDGGHETHTRLLLAILRESLRGSGGAGRCPAGLRALLEACLATDPAGRPTMEQVAEALVGCVEALLCEQG</sequence>